<keyword evidence="2" id="KW-1185">Reference proteome</keyword>
<gene>
    <name evidence="1" type="primary">Lexm</name>
    <name evidence="1" type="ORF">RHICYA_R00582</name>
</gene>
<evidence type="ECO:0000313" key="1">
    <source>
        <dbReference type="EMBL" id="NXO02049.1"/>
    </source>
</evidence>
<dbReference type="Proteomes" id="UP000565785">
    <property type="component" value="Unassembled WGS sequence"/>
</dbReference>
<protein>
    <submittedName>
        <fullName evidence="1">LEXM protein</fullName>
    </submittedName>
</protein>
<dbReference type="EMBL" id="VXBP01008287">
    <property type="protein sequence ID" value="NXO02049.1"/>
    <property type="molecule type" value="Genomic_DNA"/>
</dbReference>
<proteinExistence type="predicted"/>
<dbReference type="PANTHER" id="PTHR34914">
    <property type="entry name" value="LYMPHOCYTE EXPANSION MOLECULE"/>
    <property type="match status" value="1"/>
</dbReference>
<dbReference type="PANTHER" id="PTHR34914:SF1">
    <property type="entry name" value="LYMPHOCYTE EXPANSION MOLECULE"/>
    <property type="match status" value="1"/>
</dbReference>
<feature type="non-terminal residue" evidence="1">
    <location>
        <position position="1"/>
    </location>
</feature>
<dbReference type="AlphaFoldDB" id="A0A7L1NQZ7"/>
<dbReference type="Pfam" id="PF07004">
    <property type="entry name" value="SHIPPO-rpt"/>
    <property type="match status" value="1"/>
</dbReference>
<dbReference type="InterPro" id="IPR033557">
    <property type="entry name" value="CIMAP2"/>
</dbReference>
<dbReference type="OrthoDB" id="6275292at2759"/>
<dbReference type="InterPro" id="IPR010736">
    <property type="entry name" value="SHIPPO-rpt"/>
</dbReference>
<evidence type="ECO:0000313" key="2">
    <source>
        <dbReference type="Proteomes" id="UP000565785"/>
    </source>
</evidence>
<reference evidence="1 2" key="1">
    <citation type="submission" date="2019-09" db="EMBL/GenBank/DDBJ databases">
        <title>Bird 10,000 Genomes (B10K) Project - Family phase.</title>
        <authorList>
            <person name="Zhang G."/>
        </authorList>
    </citation>
    <scope>NUCLEOTIDE SEQUENCE [LARGE SCALE GENOMIC DNA]</scope>
    <source>
        <strain evidence="1">B10K-DU-002-35</strain>
        <tissue evidence="1">Muscle</tissue>
    </source>
</reference>
<organism evidence="1 2">
    <name type="scientific">Rhinopomastus cyanomelas</name>
    <name type="common">Common scimitarbill</name>
    <dbReference type="NCBI Taxonomy" id="113115"/>
    <lineage>
        <taxon>Eukaryota</taxon>
        <taxon>Metazoa</taxon>
        <taxon>Chordata</taxon>
        <taxon>Craniata</taxon>
        <taxon>Vertebrata</taxon>
        <taxon>Euteleostomi</taxon>
        <taxon>Archelosauria</taxon>
        <taxon>Archosauria</taxon>
        <taxon>Dinosauria</taxon>
        <taxon>Saurischia</taxon>
        <taxon>Theropoda</taxon>
        <taxon>Coelurosauria</taxon>
        <taxon>Aves</taxon>
        <taxon>Neognathae</taxon>
        <taxon>Neoaves</taxon>
        <taxon>Telluraves</taxon>
        <taxon>Coraciimorphae</taxon>
        <taxon>Bucerotiformes</taxon>
        <taxon>Rhinopomastidae</taxon>
        <taxon>Rhinopomastus</taxon>
    </lineage>
</organism>
<accession>A0A7L1NQZ7</accession>
<sequence>GWARAQKDLWFRQLPHFQFKEVLKRNRRQKERLGPGMYNIKDFLQETRPSSLRGICNTRERRFRHGRQDCVPGPGTYDPPGNRYAHLKQRAKRSGSTRGLMDSRTAKCALPAAMPPPLFPPHLQGRGLVPGTYSLWSSIDEGLWQTGGCRPCQTFSRDRSKPIVASHVTPWLQKRDTELNASTVKSFVNELMLKNKKKGCFSTLPRNRSCPTEKIFWATLSQRPKDAYSVKPASYNTKPIKRSMYACQPPFWSSVERFSRRFYQLFTGNRNTVDVGHYDITKHEKYPPKMRYQSLYWRDTQRYLSNLNQDAALLERLKPAAKNNW</sequence>
<feature type="non-terminal residue" evidence="1">
    <location>
        <position position="325"/>
    </location>
</feature>
<comment type="caution">
    <text evidence="1">The sequence shown here is derived from an EMBL/GenBank/DDBJ whole genome shotgun (WGS) entry which is preliminary data.</text>
</comment>
<name>A0A7L1NQZ7_RHICY</name>